<dbReference type="PANTHER" id="PTHR24007">
    <property type="entry name" value="BRCA1-ASSOCIATED PROTEIN"/>
    <property type="match status" value="1"/>
</dbReference>
<comment type="caution">
    <text evidence="8">The sequence shown here is derived from an EMBL/GenBank/DDBJ whole genome shotgun (WGS) entry which is preliminary data.</text>
</comment>
<dbReference type="InterPro" id="IPR001841">
    <property type="entry name" value="Znf_RING"/>
</dbReference>
<evidence type="ECO:0000256" key="4">
    <source>
        <dbReference type="PROSITE-ProRule" id="PRU00502"/>
    </source>
</evidence>
<dbReference type="GO" id="GO:0007265">
    <property type="term" value="P:Ras protein signal transduction"/>
    <property type="evidence" value="ECO:0007669"/>
    <property type="project" value="TreeGrafter"/>
</dbReference>
<dbReference type="InterPro" id="IPR011422">
    <property type="entry name" value="BRAP2/ETP1_RRM"/>
</dbReference>
<feature type="compositionally biased region" description="Basic residues" evidence="5">
    <location>
        <begin position="472"/>
        <end position="485"/>
    </location>
</feature>
<evidence type="ECO:0000259" key="6">
    <source>
        <dbReference type="PROSITE" id="PS50089"/>
    </source>
</evidence>
<dbReference type="EMBL" id="BSYO01000032">
    <property type="protein sequence ID" value="GMH27309.1"/>
    <property type="molecule type" value="Genomic_DNA"/>
</dbReference>
<dbReference type="GO" id="GO:0008270">
    <property type="term" value="F:zinc ion binding"/>
    <property type="evidence" value="ECO:0007669"/>
    <property type="project" value="UniProtKB-KW"/>
</dbReference>
<sequence length="485" mass="54955">MFTIRVHSVDEVHLLFLPHPSSNSSNSNPSPKLAERRGIVHLFRMVSQHPSALPHPSNASDRSTSLFIVAVPNYFSSDDLLRSFGNHIIDISEMLIIRNDGMEDRYNVLIKMVNQASADVFYCNFNGKRFSPPEVEVCHILFVLSVEYSELSEIASTPPVGYCELPTCPVCLERLDQDTSGIHSTLCDHSFQCSCVSKWTYLSCPVCRLCQQQEEKPTCSVCGTSENLWICVICGFVGCGRYKEGHTIRHWKDTQHCYSLDLETQRVWDYVGDNYVHRLNHSKAEGKSVTTISQCMSIDGDCGPCNSSEDSDISTALFSSKVDAIMDEYNHLLTTQLENQRQCYAAQLGEAKSKKERVIAVAVEKAVPLRMQEAQCELEKCLKETKAVADMNQSLTKIQEEYEEKYKEIEQRMISSLRSRDEKILDLEEQIRDLKIYIEAQRTLNNTTNSDDIKGGTLLPVPLKPPPSSSNSKRRHGRLSRRHNK</sequence>
<gene>
    <name evidence="8" type="ORF">Nepgr_029152</name>
</gene>
<dbReference type="SUPFAM" id="SSF57850">
    <property type="entry name" value="RING/U-box"/>
    <property type="match status" value="2"/>
</dbReference>
<evidence type="ECO:0000256" key="1">
    <source>
        <dbReference type="ARBA" id="ARBA00022723"/>
    </source>
</evidence>
<name>A0AAD3TDJ8_NEPGR</name>
<dbReference type="PROSITE" id="PS50089">
    <property type="entry name" value="ZF_RING_2"/>
    <property type="match status" value="1"/>
</dbReference>
<evidence type="ECO:0000313" key="8">
    <source>
        <dbReference type="EMBL" id="GMH27309.1"/>
    </source>
</evidence>
<dbReference type="InterPro" id="IPR001607">
    <property type="entry name" value="Znf_UBP"/>
</dbReference>
<evidence type="ECO:0000256" key="2">
    <source>
        <dbReference type="ARBA" id="ARBA00022771"/>
    </source>
</evidence>
<dbReference type="PANTHER" id="PTHR24007:SF10">
    <property type="entry name" value="BRAP2 RING ZNF UBP DOMAIN-CONTAINING PROTEIN 1"/>
    <property type="match status" value="1"/>
</dbReference>
<evidence type="ECO:0000313" key="9">
    <source>
        <dbReference type="Proteomes" id="UP001279734"/>
    </source>
</evidence>
<keyword evidence="2 4" id="KW-0863">Zinc-finger</keyword>
<evidence type="ECO:0000256" key="3">
    <source>
        <dbReference type="ARBA" id="ARBA00022833"/>
    </source>
</evidence>
<proteinExistence type="predicted"/>
<evidence type="ECO:0000256" key="5">
    <source>
        <dbReference type="SAM" id="MobiDB-lite"/>
    </source>
</evidence>
<dbReference type="FunFam" id="3.30.40.10:FF:000555">
    <property type="entry name" value="Zinc finger (Ubiquitin-hydrolase) domain-containing protein"/>
    <property type="match status" value="1"/>
</dbReference>
<dbReference type="AlphaFoldDB" id="A0AAD3TDJ8"/>
<keyword evidence="1" id="KW-0479">Metal-binding</keyword>
<keyword evidence="9" id="KW-1185">Reference proteome</keyword>
<dbReference type="GO" id="GO:0005737">
    <property type="term" value="C:cytoplasm"/>
    <property type="evidence" value="ECO:0007669"/>
    <property type="project" value="TreeGrafter"/>
</dbReference>
<evidence type="ECO:0008006" key="10">
    <source>
        <dbReference type="Google" id="ProtNLM"/>
    </source>
</evidence>
<feature type="domain" description="UBP-type" evidence="7">
    <location>
        <begin position="202"/>
        <end position="295"/>
    </location>
</feature>
<accession>A0AAD3TDJ8</accession>
<feature type="region of interest" description="Disordered" evidence="5">
    <location>
        <begin position="446"/>
        <end position="485"/>
    </location>
</feature>
<dbReference type="Pfam" id="PF07576">
    <property type="entry name" value="BRAP2"/>
    <property type="match status" value="1"/>
</dbReference>
<feature type="domain" description="RING-type" evidence="6">
    <location>
        <begin position="168"/>
        <end position="208"/>
    </location>
</feature>
<keyword evidence="3" id="KW-0862">Zinc</keyword>
<dbReference type="Pfam" id="PF02148">
    <property type="entry name" value="zf-UBP"/>
    <property type="match status" value="1"/>
</dbReference>
<reference evidence="8" key="1">
    <citation type="submission" date="2023-05" db="EMBL/GenBank/DDBJ databases">
        <title>Nepenthes gracilis genome sequencing.</title>
        <authorList>
            <person name="Fukushima K."/>
        </authorList>
    </citation>
    <scope>NUCLEOTIDE SEQUENCE</scope>
    <source>
        <strain evidence="8">SING2019-196</strain>
    </source>
</reference>
<dbReference type="PROSITE" id="PS50271">
    <property type="entry name" value="ZF_UBP"/>
    <property type="match status" value="1"/>
</dbReference>
<dbReference type="GO" id="GO:0016567">
    <property type="term" value="P:protein ubiquitination"/>
    <property type="evidence" value="ECO:0007669"/>
    <property type="project" value="TreeGrafter"/>
</dbReference>
<dbReference type="CDD" id="cd16457">
    <property type="entry name" value="RING-H2_BRAP2"/>
    <property type="match status" value="1"/>
</dbReference>
<protein>
    <recommendedName>
        <fullName evidence="10">BRCA1-associated protein</fullName>
    </recommendedName>
</protein>
<organism evidence="8 9">
    <name type="scientific">Nepenthes gracilis</name>
    <name type="common">Slender pitcher plant</name>
    <dbReference type="NCBI Taxonomy" id="150966"/>
    <lineage>
        <taxon>Eukaryota</taxon>
        <taxon>Viridiplantae</taxon>
        <taxon>Streptophyta</taxon>
        <taxon>Embryophyta</taxon>
        <taxon>Tracheophyta</taxon>
        <taxon>Spermatophyta</taxon>
        <taxon>Magnoliopsida</taxon>
        <taxon>eudicotyledons</taxon>
        <taxon>Gunneridae</taxon>
        <taxon>Pentapetalae</taxon>
        <taxon>Caryophyllales</taxon>
        <taxon>Nepenthaceae</taxon>
        <taxon>Nepenthes</taxon>
    </lineage>
</organism>
<dbReference type="InterPro" id="IPR013083">
    <property type="entry name" value="Znf_RING/FYVE/PHD"/>
</dbReference>
<dbReference type="Gene3D" id="3.30.40.10">
    <property type="entry name" value="Zinc/RING finger domain, C3HC4 (zinc finger)"/>
    <property type="match status" value="1"/>
</dbReference>
<dbReference type="InterPro" id="IPR047243">
    <property type="entry name" value="RING-H2_BRAP2"/>
</dbReference>
<dbReference type="GO" id="GO:0061630">
    <property type="term" value="F:ubiquitin protein ligase activity"/>
    <property type="evidence" value="ECO:0007669"/>
    <property type="project" value="TreeGrafter"/>
</dbReference>
<evidence type="ECO:0000259" key="7">
    <source>
        <dbReference type="PROSITE" id="PS50271"/>
    </source>
</evidence>
<dbReference type="SMART" id="SM00290">
    <property type="entry name" value="ZnF_UBP"/>
    <property type="match status" value="1"/>
</dbReference>
<dbReference type="SMART" id="SM00184">
    <property type="entry name" value="RING"/>
    <property type="match status" value="1"/>
</dbReference>
<dbReference type="Proteomes" id="UP001279734">
    <property type="component" value="Unassembled WGS sequence"/>
</dbReference>